<dbReference type="InterPro" id="IPR027268">
    <property type="entry name" value="Peptidase_M4/M1_CTD_sf"/>
</dbReference>
<dbReference type="CDD" id="cd09604">
    <property type="entry name" value="M1_APN_like"/>
    <property type="match status" value="1"/>
</dbReference>
<dbReference type="EMBL" id="JAVRHT010000031">
    <property type="protein sequence ID" value="MDT0632544.1"/>
    <property type="molecule type" value="Genomic_DNA"/>
</dbReference>
<evidence type="ECO:0000313" key="4">
    <source>
        <dbReference type="Proteomes" id="UP001267426"/>
    </source>
</evidence>
<keyword evidence="1" id="KW-0732">Signal</keyword>
<gene>
    <name evidence="3" type="ORF">RM540_12360</name>
</gene>
<dbReference type="InterPro" id="IPR014782">
    <property type="entry name" value="Peptidase_M1_dom"/>
</dbReference>
<keyword evidence="3" id="KW-0378">Hydrolase</keyword>
<comment type="caution">
    <text evidence="3">The sequence shown here is derived from an EMBL/GenBank/DDBJ whole genome shotgun (WGS) entry which is preliminary data.</text>
</comment>
<dbReference type="Gene3D" id="1.10.390.10">
    <property type="entry name" value="Neutral Protease Domain 2"/>
    <property type="match status" value="1"/>
</dbReference>
<dbReference type="Proteomes" id="UP001267426">
    <property type="component" value="Unassembled WGS sequence"/>
</dbReference>
<proteinExistence type="predicted"/>
<keyword evidence="3" id="KW-0031">Aminopeptidase</keyword>
<dbReference type="Pfam" id="PF01433">
    <property type="entry name" value="Peptidase_M1"/>
    <property type="match status" value="1"/>
</dbReference>
<feature type="chain" id="PRO_5047297761" evidence="1">
    <location>
        <begin position="22"/>
        <end position="673"/>
    </location>
</feature>
<keyword evidence="4" id="KW-1185">Reference proteome</keyword>
<reference evidence="3 4" key="1">
    <citation type="submission" date="2023-09" db="EMBL/GenBank/DDBJ databases">
        <authorList>
            <person name="Rey-Velasco X."/>
        </authorList>
    </citation>
    <scope>NUCLEOTIDE SEQUENCE [LARGE SCALE GENOMIC DNA]</scope>
    <source>
        <strain evidence="3 4">F394</strain>
    </source>
</reference>
<evidence type="ECO:0000256" key="1">
    <source>
        <dbReference type="SAM" id="SignalP"/>
    </source>
</evidence>
<name>A0ABU3BTC5_9BACT</name>
<dbReference type="RefSeq" id="WP_311664526.1">
    <property type="nucleotide sequence ID" value="NZ_JAVRHT010000031.1"/>
</dbReference>
<feature type="domain" description="Peptidase M1 membrane alanine aminopeptidase" evidence="2">
    <location>
        <begin position="374"/>
        <end position="570"/>
    </location>
</feature>
<keyword evidence="3" id="KW-0645">Protease</keyword>
<dbReference type="EC" id="3.4.11.-" evidence="3"/>
<evidence type="ECO:0000259" key="2">
    <source>
        <dbReference type="Pfam" id="PF01433"/>
    </source>
</evidence>
<accession>A0ABU3BTC5</accession>
<dbReference type="GO" id="GO:0004177">
    <property type="term" value="F:aminopeptidase activity"/>
    <property type="evidence" value="ECO:0007669"/>
    <property type="project" value="UniProtKB-KW"/>
</dbReference>
<evidence type="ECO:0000313" key="3">
    <source>
        <dbReference type="EMBL" id="MDT0632544.1"/>
    </source>
</evidence>
<protein>
    <submittedName>
        <fullName evidence="3">M1 family metallopeptidase</fullName>
        <ecNumber evidence="3">3.4.11.-</ecNumber>
    </submittedName>
</protein>
<feature type="signal peptide" evidence="1">
    <location>
        <begin position="1"/>
        <end position="21"/>
    </location>
</feature>
<dbReference type="SUPFAM" id="SSF55486">
    <property type="entry name" value="Metalloproteases ('zincins'), catalytic domain"/>
    <property type="match status" value="1"/>
</dbReference>
<sequence length="673" mass="73182">MPLRLTVLAALALGAALPAAAQRVLPYPVTPPPQFERAVANGTRSPTGAPGPNYWQNGADYDIDARLDEATQTLVATGTITYHNNSPDALPYLVLKLRQNVHAPGVPRNRPVAVTGGLALSRLAVGGADLRDVTVAETPGSYSGSVEPGTYAVNGTVLTLGLPAPLAPGDSVALDVAWSYPVPPATGTYRQGTDGEVTYIGYWYPQVAVYDDVMGWHTDPYLGNGEHYMDFGRYAVDFDVPAGWLAWGTGRLANADEVLTEQTRGRLAEALTSDDVVHVITEDERGRATQPGTDGRLVWRFEADRVRDVALATSDAYVWDATHADVDQDGDGDDEAVLINALYRPAGERPMEAPWERSAEFSRFSIEHLSDLIFPYPWPHMTAVEGVITGGMEYPMMTLIGGDRSAPSLFGVTYHEIGHMWFPMIVGTNEKAYTWMDEGLTSFDTNEGVAAFFDGSSEARPAIDAWDRARQSHYALAGTGEAVAPMRHNDLFPIGGGTREVDAVQGGARVVASYSTPAVLLHALRGLYGEPAFYDAYREYARRWEYKHAYPYDFFNTVENRLGEDLDWAWTPTLFDTWTVDQAVASVQSEGGAVVVTVEDQGRAPMPAPVRVTYADGRVEDQTVPVETWLSGATTAALRFAPGEVARVEIDPGQFLPDVDRTDNVYPAEPADL</sequence>
<organism evidence="3 4">
    <name type="scientific">Rubrivirga litoralis</name>
    <dbReference type="NCBI Taxonomy" id="3075598"/>
    <lineage>
        <taxon>Bacteria</taxon>
        <taxon>Pseudomonadati</taxon>
        <taxon>Rhodothermota</taxon>
        <taxon>Rhodothermia</taxon>
        <taxon>Rhodothermales</taxon>
        <taxon>Rubricoccaceae</taxon>
        <taxon>Rubrivirga</taxon>
    </lineage>
</organism>